<dbReference type="PANTHER" id="PTHR31268:SF32">
    <property type="entry name" value="GALACTINOL--SUCROSE GALACTOSYLTRANSFERASE 2-RELATED"/>
    <property type="match status" value="1"/>
</dbReference>
<dbReference type="InterPro" id="IPR017853">
    <property type="entry name" value="GH"/>
</dbReference>
<proteinExistence type="inferred from homology"/>
<reference evidence="5" key="1">
    <citation type="submission" date="2015-08" db="EMBL/GenBank/DDBJ databases">
        <authorList>
            <person name="Babu N.S."/>
            <person name="Beckwith C.J."/>
            <person name="Beseler K.G."/>
            <person name="Brison A."/>
            <person name="Carone J.V."/>
            <person name="Caskin T.P."/>
            <person name="Diamond M."/>
            <person name="Durham M.E."/>
            <person name="Foxe J.M."/>
            <person name="Go M."/>
            <person name="Henderson B.A."/>
            <person name="Jones I.B."/>
            <person name="McGettigan J.A."/>
            <person name="Micheletti S.J."/>
            <person name="Nasrallah M.E."/>
            <person name="Ortiz D."/>
            <person name="Piller C.R."/>
            <person name="Privatt S.R."/>
            <person name="Schneider S.L."/>
            <person name="Sharp S."/>
            <person name="Smith T.C."/>
            <person name="Stanton J.D."/>
            <person name="Ullery H.E."/>
            <person name="Wilson R.J."/>
            <person name="Serrano M.G."/>
            <person name="Buck G."/>
            <person name="Lee V."/>
            <person name="Wang Y."/>
            <person name="Carvalho R."/>
            <person name="Voegtly L."/>
            <person name="Shi R."/>
            <person name="Duckworth R."/>
            <person name="Johnson A."/>
            <person name="Loviza R."/>
            <person name="Walstead R."/>
            <person name="Shah Z."/>
            <person name="Kiflezghi M."/>
            <person name="Wade K."/>
            <person name="Ball S.L."/>
            <person name="Bradley K.W."/>
            <person name="Asai D.J."/>
            <person name="Bowman C.A."/>
            <person name="Russell D.A."/>
            <person name="Pope W.H."/>
            <person name="Jacobs-Sera D."/>
            <person name="Hendrix R.W."/>
            <person name="Hatfull G.F."/>
        </authorList>
    </citation>
    <scope>NUCLEOTIDE SEQUENCE</scope>
</reference>
<evidence type="ECO:0000313" key="5">
    <source>
        <dbReference type="EMBL" id="JAT70665.1"/>
    </source>
</evidence>
<evidence type="ECO:0000256" key="2">
    <source>
        <dbReference type="ARBA" id="ARBA00012708"/>
    </source>
</evidence>
<evidence type="ECO:0000256" key="3">
    <source>
        <dbReference type="ARBA" id="ARBA00023277"/>
    </source>
</evidence>
<keyword evidence="3" id="KW-0119">Carbohydrate metabolism</keyword>
<dbReference type="InterPro" id="IPR008811">
    <property type="entry name" value="Glycosyl_hydrolases_36"/>
</dbReference>
<dbReference type="PANTHER" id="PTHR31268">
    <property type="match status" value="1"/>
</dbReference>
<evidence type="ECO:0000256" key="4">
    <source>
        <dbReference type="ARBA" id="ARBA00049426"/>
    </source>
</evidence>
<gene>
    <name evidence="5" type="ORF">g.45647</name>
</gene>
<protein>
    <recommendedName>
        <fullName evidence="2">galactinol--sucrose galactosyltransferase</fullName>
        <ecNumber evidence="2">2.4.1.82</ecNumber>
    </recommendedName>
</protein>
<dbReference type="InterPro" id="IPR013785">
    <property type="entry name" value="Aldolase_TIM"/>
</dbReference>
<name>A0A1D1ZV78_AUXPR</name>
<comment type="catalytic activity">
    <reaction evidence="4">
        <text>alpha-D-galactosyl-(1-&gt;3)-1D-myo-inositol + sucrose = raffinose + myo-inositol</text>
        <dbReference type="Rhea" id="RHEA:20161"/>
        <dbReference type="ChEBI" id="CHEBI:16634"/>
        <dbReference type="ChEBI" id="CHEBI:17268"/>
        <dbReference type="ChEBI" id="CHEBI:17505"/>
        <dbReference type="ChEBI" id="CHEBI:17992"/>
        <dbReference type="EC" id="2.4.1.82"/>
    </reaction>
</comment>
<dbReference type="EMBL" id="GDKF01007957">
    <property type="protein sequence ID" value="JAT70665.1"/>
    <property type="molecule type" value="Transcribed_RNA"/>
</dbReference>
<dbReference type="SUPFAM" id="SSF51445">
    <property type="entry name" value="(Trans)glycosidases"/>
    <property type="match status" value="2"/>
</dbReference>
<dbReference type="Pfam" id="PF05691">
    <property type="entry name" value="Raffinose_syn"/>
    <property type="match status" value="2"/>
</dbReference>
<dbReference type="Gene3D" id="3.20.20.70">
    <property type="entry name" value="Aldolase class I"/>
    <property type="match status" value="1"/>
</dbReference>
<organism evidence="5">
    <name type="scientific">Auxenochlorella protothecoides</name>
    <name type="common">Green microalga</name>
    <name type="synonym">Chlorella protothecoides</name>
    <dbReference type="NCBI Taxonomy" id="3075"/>
    <lineage>
        <taxon>Eukaryota</taxon>
        <taxon>Viridiplantae</taxon>
        <taxon>Chlorophyta</taxon>
        <taxon>core chlorophytes</taxon>
        <taxon>Trebouxiophyceae</taxon>
        <taxon>Chlorellales</taxon>
        <taxon>Chlorellaceae</taxon>
        <taxon>Auxenochlorella</taxon>
    </lineage>
</organism>
<sequence length="886" mass="93789">MSGTRPRPKHWTAGTSGPVPYVHQPLPLAFVNGSVVGEAGPILQGLPSTARGSELEGGVLLSLASPDGPVSSTSFRLGKLPAPSRFLALGLTSVWWMTPAWGSCASWVPLETQFLLLELPEGAGCAVLLPLLSNHGTFRASLAGSGPGSEDPALHLHVDSGDAGVMTQTWTDVFYIAAGKEVYPLVDAAVATAGRLSGGARPRTSKAVPDFVDTFGWCTWDAFYYDVTPAGILDGVQALQVGGINPGFVIIDDGWQHTDVDVPYRGQGTLVCRGWLEGLAEPTGIQEHHPGLDPSELSVAEFLDAPEHRMDEPMRELQHRAEETSMQASTSGRGGLLSVHRVVRKIQGAASAVPGALFRGLKKAVDASSADSWFVRAVIWLVRGPLRPALLAFYAKATNHGQRLLTVKANSKFRGLGKPRSLALNEAGGKLGPVVDKIKDMGVRHVIAWHALCGFWGGLSDELGEQYEAELIMPDPPANLLALNPETAWIPPSVAGVRIPRDPTALHTDMHAYLAGCGVDGVKVDVQSTLGLLGGATLAGAYNDSLEASVARHFPGNQLINCMCHSTVNLYRFSQSNLARASDDFWPLIPASHTAHIANCAYNSAFMGALVVPDFDMFHSRHPAALMHATARVVSGGPVYVSDRPGAHDFDLLRRIVLRDGSTLRTLSPGRPTPDSLFADVCRDGKSLLKVQSWNATGAVVAAFNLQGAAYDRSRRAFHVHDASPPRLTAGVGVHDVPGLAARCSGLPVIAYCDADEELTVLRDSDAEEVRVSLTAGGSCLVTLAPVLAAGGVSLAPVGLVNMLNVGGAVLGWTWGAAAPAAAPSAEIRVRGSGTLLCWASREPARLSLPASASQNLTWQFDDQHGALRITIPDMPDIEQDICIAF</sequence>
<comment type="similarity">
    <text evidence="1">Belongs to the glycosyl hydrolases 36 family.</text>
</comment>
<accession>A0A1D1ZV78</accession>
<dbReference type="AlphaFoldDB" id="A0A1D1ZV78"/>
<evidence type="ECO:0000256" key="1">
    <source>
        <dbReference type="ARBA" id="ARBA00007240"/>
    </source>
</evidence>
<dbReference type="GO" id="GO:0047274">
    <property type="term" value="F:galactinol-sucrose galactosyltransferase activity"/>
    <property type="evidence" value="ECO:0007669"/>
    <property type="project" value="UniProtKB-EC"/>
</dbReference>
<dbReference type="EC" id="2.4.1.82" evidence="2"/>